<evidence type="ECO:0000313" key="2">
    <source>
        <dbReference type="EMBL" id="CAL1688554.1"/>
    </source>
</evidence>
<proteinExistence type="predicted"/>
<gene>
    <name evidence="2" type="ORF">LPLAT_LOCUS13599</name>
</gene>
<dbReference type="Proteomes" id="UP001497644">
    <property type="component" value="Chromosome 8"/>
</dbReference>
<keyword evidence="3" id="KW-1185">Reference proteome</keyword>
<reference evidence="2" key="1">
    <citation type="submission" date="2024-04" db="EMBL/GenBank/DDBJ databases">
        <authorList>
            <consortium name="Molecular Ecology Group"/>
        </authorList>
    </citation>
    <scope>NUCLEOTIDE SEQUENCE</scope>
</reference>
<evidence type="ECO:0000256" key="1">
    <source>
        <dbReference type="SAM" id="MobiDB-lite"/>
    </source>
</evidence>
<accession>A0AAV2P6J5</accession>
<protein>
    <recommendedName>
        <fullName evidence="4">Vezatin</fullName>
    </recommendedName>
</protein>
<organism evidence="2 3">
    <name type="scientific">Lasius platythorax</name>
    <dbReference type="NCBI Taxonomy" id="488582"/>
    <lineage>
        <taxon>Eukaryota</taxon>
        <taxon>Metazoa</taxon>
        <taxon>Ecdysozoa</taxon>
        <taxon>Arthropoda</taxon>
        <taxon>Hexapoda</taxon>
        <taxon>Insecta</taxon>
        <taxon>Pterygota</taxon>
        <taxon>Neoptera</taxon>
        <taxon>Endopterygota</taxon>
        <taxon>Hymenoptera</taxon>
        <taxon>Apocrita</taxon>
        <taxon>Aculeata</taxon>
        <taxon>Formicoidea</taxon>
        <taxon>Formicidae</taxon>
        <taxon>Formicinae</taxon>
        <taxon>Lasius</taxon>
        <taxon>Lasius</taxon>
    </lineage>
</organism>
<evidence type="ECO:0000313" key="3">
    <source>
        <dbReference type="Proteomes" id="UP001497644"/>
    </source>
</evidence>
<dbReference type="EMBL" id="OZ034831">
    <property type="protein sequence ID" value="CAL1688554.1"/>
    <property type="molecule type" value="Genomic_DNA"/>
</dbReference>
<name>A0AAV2P6J5_9HYME</name>
<feature type="region of interest" description="Disordered" evidence="1">
    <location>
        <begin position="650"/>
        <end position="678"/>
    </location>
</feature>
<evidence type="ECO:0008006" key="4">
    <source>
        <dbReference type="Google" id="ProtNLM"/>
    </source>
</evidence>
<sequence>MMEINNVEEEDENVVIQGSALHEHLSKLGYTDFESVSMPKTTRLEEKQYLNINIRSTIEKIYAQLFSFYSWIKQERSISEKQLSTILNAEALLNDHFFAISSFASKRNDNSKKIRLQELIVTGVVLISSTCITLCKCKVLPTLFASSAICCAGYIKHSRFCANRDLRNVISLQNELLAMCKESLKILRRNYRIKFNFETCFQQFSHFMGKKLQYLQPLIETLVSFMGNISRVYYQCSLSIVKLLPPNVLNEELFTKFECNSFEISGEIDYQALKKLYHTYLLVQSEMLYLLAIAYDNNTWILARQVIPETKLAHIIHTLIKELTVHKVKLSEVISAYHSCKVEPVRHKVQRAKWQDPTVQLDLASYKLQSAYNQVFSIFKDIDDCISQEIGIGNETTEILMQKLDRAFKEIDIAKSLMEFVVLLMSKSGFDKPRDDQSVTNDTTIDQNPNLPVIIDSDPEILDEVFEEYIKDDYLEPLHADTDEYSLEQQKLDTLLVKNFMSELKEALVEKHKSVSERESKALQRIYKNISKDSVSNTENNKDCQFIPVPPPMPPYTWSSSSSDINSRYKRIIPPTCTIKSDDSSIQEKIDDSDSIKVLKNKNTFNTPSIEACETKDEECLTFLPQILLGTQATQFVTKLPSAFLQEETFVGSGENSEDEEMIDNSSDNANNKENENS</sequence>
<dbReference type="AlphaFoldDB" id="A0AAV2P6J5"/>